<dbReference type="Proteomes" id="UP000625711">
    <property type="component" value="Unassembled WGS sequence"/>
</dbReference>
<dbReference type="Pfam" id="PF10251">
    <property type="entry name" value="PEN-2"/>
    <property type="match status" value="1"/>
</dbReference>
<evidence type="ECO:0000313" key="9">
    <source>
        <dbReference type="EMBL" id="KAF7266506.1"/>
    </source>
</evidence>
<feature type="transmembrane region" description="Helical" evidence="8">
    <location>
        <begin position="17"/>
        <end position="36"/>
    </location>
</feature>
<evidence type="ECO:0000256" key="6">
    <source>
        <dbReference type="ARBA" id="ARBA00022989"/>
    </source>
</evidence>
<dbReference type="GO" id="GO:0070765">
    <property type="term" value="C:gamma-secretase complex"/>
    <property type="evidence" value="ECO:0007669"/>
    <property type="project" value="TreeGrafter"/>
</dbReference>
<protein>
    <recommendedName>
        <fullName evidence="3">Gamma-secretase subunit PEN-2</fullName>
    </recommendedName>
</protein>
<dbReference type="GO" id="GO:0007220">
    <property type="term" value="P:Notch receptor processing"/>
    <property type="evidence" value="ECO:0007669"/>
    <property type="project" value="TreeGrafter"/>
</dbReference>
<proteinExistence type="inferred from homology"/>
<gene>
    <name evidence="9" type="ORF">GWI33_020187</name>
</gene>
<evidence type="ECO:0000256" key="8">
    <source>
        <dbReference type="SAM" id="Phobius"/>
    </source>
</evidence>
<reference evidence="9" key="1">
    <citation type="submission" date="2020-08" db="EMBL/GenBank/DDBJ databases">
        <title>Genome sequencing and assembly of the red palm weevil Rhynchophorus ferrugineus.</title>
        <authorList>
            <person name="Dias G.B."/>
            <person name="Bergman C.M."/>
            <person name="Manee M."/>
        </authorList>
    </citation>
    <scope>NUCLEOTIDE SEQUENCE</scope>
    <source>
        <strain evidence="9">AA-2017</strain>
        <tissue evidence="9">Whole larva</tissue>
    </source>
</reference>
<comment type="caution">
    <text evidence="9">The sequence shown here is derived from an EMBL/GenBank/DDBJ whole genome shotgun (WGS) entry which is preliminary data.</text>
</comment>
<accession>A0A834M3M7</accession>
<evidence type="ECO:0000256" key="5">
    <source>
        <dbReference type="ARBA" id="ARBA00022976"/>
    </source>
</evidence>
<evidence type="ECO:0000256" key="3">
    <source>
        <dbReference type="ARBA" id="ARBA00018306"/>
    </source>
</evidence>
<dbReference type="GO" id="GO:0007219">
    <property type="term" value="P:Notch signaling pathway"/>
    <property type="evidence" value="ECO:0007669"/>
    <property type="project" value="UniProtKB-KW"/>
</dbReference>
<feature type="transmembrane region" description="Helical" evidence="8">
    <location>
        <begin position="56"/>
        <end position="77"/>
    </location>
</feature>
<keyword evidence="5" id="KW-0914">Notch signaling pathway</keyword>
<keyword evidence="4 8" id="KW-0812">Transmembrane</keyword>
<evidence type="ECO:0000256" key="4">
    <source>
        <dbReference type="ARBA" id="ARBA00022692"/>
    </source>
</evidence>
<evidence type="ECO:0000313" key="10">
    <source>
        <dbReference type="Proteomes" id="UP000625711"/>
    </source>
</evidence>
<comment type="subcellular location">
    <subcellularLocation>
        <location evidence="1">Membrane</location>
        <topology evidence="1">Multi-pass membrane protein</topology>
    </subcellularLocation>
</comment>
<evidence type="ECO:0000256" key="7">
    <source>
        <dbReference type="ARBA" id="ARBA00023136"/>
    </source>
</evidence>
<evidence type="ECO:0000256" key="2">
    <source>
        <dbReference type="ARBA" id="ARBA00009607"/>
    </source>
</evidence>
<name>A0A834M3M7_RHYFE</name>
<dbReference type="AlphaFoldDB" id="A0A834M3M7"/>
<keyword evidence="6 8" id="KW-1133">Transmembrane helix</keyword>
<dbReference type="OrthoDB" id="524898at2759"/>
<keyword evidence="10" id="KW-1185">Reference proteome</keyword>
<dbReference type="InterPro" id="IPR019379">
    <property type="entry name" value="Gamma_Secretase_Asp_P_PEN2"/>
</dbReference>
<dbReference type="PANTHER" id="PTHR16318">
    <property type="entry name" value="GAMMA-SECRETASE SUBUNIT PEN-2"/>
    <property type="match status" value="1"/>
</dbReference>
<evidence type="ECO:0000256" key="1">
    <source>
        <dbReference type="ARBA" id="ARBA00004141"/>
    </source>
</evidence>
<comment type="similarity">
    <text evidence="2">Belongs to the PEN-2 family.</text>
</comment>
<sequence>MDLAKIPNNRKLYLSRWYFRVGFLCLPIVWAINAVWFFNEAFRKPVYDEQKQIRKYVIYSTIGCLIWLILLVSWITVYQINRSAWGEFADKISFIIPLGIP</sequence>
<dbReference type="EMBL" id="JAACXV010014535">
    <property type="protein sequence ID" value="KAF7266506.1"/>
    <property type="molecule type" value="Genomic_DNA"/>
</dbReference>
<keyword evidence="7 8" id="KW-0472">Membrane</keyword>
<dbReference type="PANTHER" id="PTHR16318:SF0">
    <property type="entry name" value="GAMMA-SECRETASE SUBUNIT PEN-2"/>
    <property type="match status" value="1"/>
</dbReference>
<organism evidence="9 10">
    <name type="scientific">Rhynchophorus ferrugineus</name>
    <name type="common">Red palm weevil</name>
    <name type="synonym">Curculio ferrugineus</name>
    <dbReference type="NCBI Taxonomy" id="354439"/>
    <lineage>
        <taxon>Eukaryota</taxon>
        <taxon>Metazoa</taxon>
        <taxon>Ecdysozoa</taxon>
        <taxon>Arthropoda</taxon>
        <taxon>Hexapoda</taxon>
        <taxon>Insecta</taxon>
        <taxon>Pterygota</taxon>
        <taxon>Neoptera</taxon>
        <taxon>Endopterygota</taxon>
        <taxon>Coleoptera</taxon>
        <taxon>Polyphaga</taxon>
        <taxon>Cucujiformia</taxon>
        <taxon>Curculionidae</taxon>
        <taxon>Dryophthorinae</taxon>
        <taxon>Rhynchophorus</taxon>
    </lineage>
</organism>